<name>A0A512CFQ2_9BACT</name>
<sequence>MKFIDIKRLVLILLAFSAFQLTVFGAAPKTLNVGLARVAITPETPVRLTGYSSRDIPFEGVQHELWAKAMAFGDEKKGYRIIITVDLLGIPHRVTERVRDALAKEIGISAANLSICASHTHSGPQIGNIVSHFNKPLDPDELAEISLFAMGLVPKLKGVALDAIANAAPSLVSHAKGEVNFAVNRRTSINPNGVSDHSLPVMRITDLDGKTKAVMLNYACHAVTLGPKNNVAHGDWVGEAQIQVEENLPEGAMAMVVIGCGADQNSSPRMNTKNPEMDLVYAKDQGKQIADEVNRLLADDDWKGIRQLPEGKMKYLELTFANMPDPKKLAEDAKGAGRTSNYSLLLLGRMARSGDIPEKINYPIQVWDFGKDLVMIFLAGEVVVDYALRLKQELGEDRVWVNAYANDMPCYIPSLRILKEGGYEAESAMIGYEKPSKFTEDVEDKIMNGIYSILPKSSK</sequence>
<gene>
    <name evidence="2" type="ORF">CQA01_35830</name>
</gene>
<proteinExistence type="predicted"/>
<comment type="caution">
    <text evidence="2">The sequence shown here is derived from an EMBL/GenBank/DDBJ whole genome shotgun (WGS) entry which is preliminary data.</text>
</comment>
<evidence type="ECO:0000259" key="1">
    <source>
        <dbReference type="Pfam" id="PF04734"/>
    </source>
</evidence>
<dbReference type="InterPro" id="IPR031329">
    <property type="entry name" value="NEUT/ALK_ceramidase_N"/>
</dbReference>
<keyword evidence="3" id="KW-1185">Reference proteome</keyword>
<dbReference type="Proteomes" id="UP000321301">
    <property type="component" value="Unassembled WGS sequence"/>
</dbReference>
<dbReference type="RefSeq" id="WP_020888865.1">
    <property type="nucleotide sequence ID" value="NZ_BJYV01000020.1"/>
</dbReference>
<protein>
    <recommendedName>
        <fullName evidence="1">Neutral/alkaline non-lysosomal ceramidase N-terminal domain-containing protein</fullName>
    </recommendedName>
</protein>
<reference evidence="2 3" key="1">
    <citation type="submission" date="2019-07" db="EMBL/GenBank/DDBJ databases">
        <title>Whole genome shotgun sequence of Cyclobacterium qasimii NBRC 106168.</title>
        <authorList>
            <person name="Hosoyama A."/>
            <person name="Uohara A."/>
            <person name="Ohji S."/>
            <person name="Ichikawa N."/>
        </authorList>
    </citation>
    <scope>NUCLEOTIDE SEQUENCE [LARGE SCALE GENOMIC DNA]</scope>
    <source>
        <strain evidence="2 3">NBRC 106168</strain>
    </source>
</reference>
<dbReference type="Pfam" id="PF04734">
    <property type="entry name" value="Ceramidase_alk"/>
    <property type="match status" value="1"/>
</dbReference>
<evidence type="ECO:0000313" key="2">
    <source>
        <dbReference type="EMBL" id="GEO23049.1"/>
    </source>
</evidence>
<accession>A0A512CFQ2</accession>
<organism evidence="2 3">
    <name type="scientific">Cyclobacterium qasimii</name>
    <dbReference type="NCBI Taxonomy" id="1350429"/>
    <lineage>
        <taxon>Bacteria</taxon>
        <taxon>Pseudomonadati</taxon>
        <taxon>Bacteroidota</taxon>
        <taxon>Cytophagia</taxon>
        <taxon>Cytophagales</taxon>
        <taxon>Cyclobacteriaceae</taxon>
        <taxon>Cyclobacterium</taxon>
    </lineage>
</organism>
<evidence type="ECO:0000313" key="3">
    <source>
        <dbReference type="Proteomes" id="UP000321301"/>
    </source>
</evidence>
<dbReference type="AlphaFoldDB" id="A0A512CFQ2"/>
<dbReference type="EMBL" id="BJYV01000020">
    <property type="protein sequence ID" value="GEO23049.1"/>
    <property type="molecule type" value="Genomic_DNA"/>
</dbReference>
<feature type="domain" description="Neutral/alkaline non-lysosomal ceramidase N-terminal" evidence="1">
    <location>
        <begin position="33"/>
        <end position="124"/>
    </location>
</feature>